<feature type="region of interest" description="Disordered" evidence="1">
    <location>
        <begin position="210"/>
        <end position="240"/>
    </location>
</feature>
<feature type="region of interest" description="Disordered" evidence="1">
    <location>
        <begin position="1"/>
        <end position="93"/>
    </location>
</feature>
<feature type="compositionally biased region" description="Polar residues" evidence="1">
    <location>
        <begin position="65"/>
        <end position="81"/>
    </location>
</feature>
<dbReference type="EMBL" id="KN831778">
    <property type="protein sequence ID" value="KIM42452.1"/>
    <property type="molecule type" value="Genomic_DNA"/>
</dbReference>
<organism evidence="3 4">
    <name type="scientific">Hebeloma cylindrosporum</name>
    <dbReference type="NCBI Taxonomy" id="76867"/>
    <lineage>
        <taxon>Eukaryota</taxon>
        <taxon>Fungi</taxon>
        <taxon>Dikarya</taxon>
        <taxon>Basidiomycota</taxon>
        <taxon>Agaricomycotina</taxon>
        <taxon>Agaricomycetes</taxon>
        <taxon>Agaricomycetidae</taxon>
        <taxon>Agaricales</taxon>
        <taxon>Agaricineae</taxon>
        <taxon>Hymenogastraceae</taxon>
        <taxon>Hebeloma</taxon>
    </lineage>
</organism>
<evidence type="ECO:0000259" key="2">
    <source>
        <dbReference type="PROSITE" id="PS50053"/>
    </source>
</evidence>
<dbReference type="PANTHER" id="PTHR13169:SF0">
    <property type="entry name" value="UBIQUITIN-LIKE PROTEIN 3"/>
    <property type="match status" value="1"/>
</dbReference>
<dbReference type="InterPro" id="IPR000626">
    <property type="entry name" value="Ubiquitin-like_dom"/>
</dbReference>
<gene>
    <name evidence="3" type="ORF">M413DRAFT_444873</name>
</gene>
<sequence>MATDDTEAPPVTTGNSPLPSLDPPLAPFAASSLEQDPVLQSSRSSFTRIDHDDDQRREPSHDPIISSTSFPVPYDTTNTQADESEHSPPLAPLLPQDQELKQTQFDPTTMEEPVPQTPQTHLTFLLISGKRRTMSFEPDTAIGRMKELAWNSWPADWQDERPPAPSYLRVLYLGRMLQDDETLTNLKLPTHTPLSECSTAGPPSTVMHLSIRPFAPPTDDDAIKKKRRRGQDDGSMSNGAGNPLDEAGCCRCIIC</sequence>
<dbReference type="Gene3D" id="3.10.20.90">
    <property type="entry name" value="Phosphatidylinositol 3-kinase Catalytic Subunit, Chain A, domain 1"/>
    <property type="match status" value="1"/>
</dbReference>
<dbReference type="InterPro" id="IPR039540">
    <property type="entry name" value="UBL3-like_ubiquitin_dom"/>
</dbReference>
<feature type="domain" description="Ubiquitin-like" evidence="2">
    <location>
        <begin position="120"/>
        <end position="188"/>
    </location>
</feature>
<evidence type="ECO:0000256" key="1">
    <source>
        <dbReference type="SAM" id="MobiDB-lite"/>
    </source>
</evidence>
<dbReference type="OrthoDB" id="1043111at2759"/>
<name>A0A0C2YN51_HEBCY</name>
<proteinExistence type="predicted"/>
<dbReference type="Pfam" id="PF13881">
    <property type="entry name" value="Rad60-SLD_2"/>
    <property type="match status" value="1"/>
</dbReference>
<dbReference type="PROSITE" id="PS50053">
    <property type="entry name" value="UBIQUITIN_2"/>
    <property type="match status" value="1"/>
</dbReference>
<dbReference type="SUPFAM" id="SSF54236">
    <property type="entry name" value="Ubiquitin-like"/>
    <property type="match status" value="1"/>
</dbReference>
<dbReference type="AlphaFoldDB" id="A0A0C2YN51"/>
<reference evidence="3 4" key="1">
    <citation type="submission" date="2014-04" db="EMBL/GenBank/DDBJ databases">
        <authorList>
            <consortium name="DOE Joint Genome Institute"/>
            <person name="Kuo A."/>
            <person name="Gay G."/>
            <person name="Dore J."/>
            <person name="Kohler A."/>
            <person name="Nagy L.G."/>
            <person name="Floudas D."/>
            <person name="Copeland A."/>
            <person name="Barry K.W."/>
            <person name="Cichocki N."/>
            <person name="Veneault-Fourrey C."/>
            <person name="LaButti K."/>
            <person name="Lindquist E.A."/>
            <person name="Lipzen A."/>
            <person name="Lundell T."/>
            <person name="Morin E."/>
            <person name="Murat C."/>
            <person name="Sun H."/>
            <person name="Tunlid A."/>
            <person name="Henrissat B."/>
            <person name="Grigoriev I.V."/>
            <person name="Hibbett D.S."/>
            <person name="Martin F."/>
            <person name="Nordberg H.P."/>
            <person name="Cantor M.N."/>
            <person name="Hua S.X."/>
        </authorList>
    </citation>
    <scope>NUCLEOTIDE SEQUENCE [LARGE SCALE GENOMIC DNA]</scope>
    <source>
        <strain evidence="4">h7</strain>
    </source>
</reference>
<accession>A0A0C2YN51</accession>
<keyword evidence="4" id="KW-1185">Reference proteome</keyword>
<evidence type="ECO:0000313" key="4">
    <source>
        <dbReference type="Proteomes" id="UP000053424"/>
    </source>
</evidence>
<dbReference type="HOGENOM" id="CLU_076385_0_1_1"/>
<protein>
    <recommendedName>
        <fullName evidence="2">Ubiquitin-like domain-containing protein</fullName>
    </recommendedName>
</protein>
<dbReference type="Proteomes" id="UP000053424">
    <property type="component" value="Unassembled WGS sequence"/>
</dbReference>
<feature type="compositionally biased region" description="Polar residues" evidence="1">
    <location>
        <begin position="38"/>
        <end position="47"/>
    </location>
</feature>
<dbReference type="STRING" id="686832.A0A0C2YN51"/>
<dbReference type="InterPro" id="IPR040015">
    <property type="entry name" value="UBL3-like"/>
</dbReference>
<evidence type="ECO:0000313" key="3">
    <source>
        <dbReference type="EMBL" id="KIM42452.1"/>
    </source>
</evidence>
<feature type="compositionally biased region" description="Basic and acidic residues" evidence="1">
    <location>
        <begin position="48"/>
        <end position="61"/>
    </location>
</feature>
<dbReference type="PANTHER" id="PTHR13169">
    <property type="entry name" value="UBIQUITIN-LIKE PROTEIN 3 HCG-1 PROTEIN"/>
    <property type="match status" value="1"/>
</dbReference>
<reference evidence="4" key="2">
    <citation type="submission" date="2015-01" db="EMBL/GenBank/DDBJ databases">
        <title>Evolutionary Origins and Diversification of the Mycorrhizal Mutualists.</title>
        <authorList>
            <consortium name="DOE Joint Genome Institute"/>
            <consortium name="Mycorrhizal Genomics Consortium"/>
            <person name="Kohler A."/>
            <person name="Kuo A."/>
            <person name="Nagy L.G."/>
            <person name="Floudas D."/>
            <person name="Copeland A."/>
            <person name="Barry K.W."/>
            <person name="Cichocki N."/>
            <person name="Veneault-Fourrey C."/>
            <person name="LaButti K."/>
            <person name="Lindquist E.A."/>
            <person name="Lipzen A."/>
            <person name="Lundell T."/>
            <person name="Morin E."/>
            <person name="Murat C."/>
            <person name="Riley R."/>
            <person name="Ohm R."/>
            <person name="Sun H."/>
            <person name="Tunlid A."/>
            <person name="Henrissat B."/>
            <person name="Grigoriev I.V."/>
            <person name="Hibbett D.S."/>
            <person name="Martin F."/>
        </authorList>
    </citation>
    <scope>NUCLEOTIDE SEQUENCE [LARGE SCALE GENOMIC DNA]</scope>
    <source>
        <strain evidence="4">h7</strain>
    </source>
</reference>
<dbReference type="InterPro" id="IPR029071">
    <property type="entry name" value="Ubiquitin-like_domsf"/>
</dbReference>